<dbReference type="EMBL" id="FWFN01000005">
    <property type="protein sequence ID" value="SLN55263.1"/>
    <property type="molecule type" value="Genomic_DNA"/>
</dbReference>
<protein>
    <submittedName>
        <fullName evidence="4">Cyclic di-GMP phosphodiesterase Gmr</fullName>
        <ecNumber evidence="4">3.1.4.52</ecNumber>
    </submittedName>
</protein>
<dbReference type="OrthoDB" id="9814202at2"/>
<sequence>MPWRRLFSDPAEDDGARPAARALRDVARLTEQLTGASAVILSLTPDRAAQLGLGDCMIGDDAGVDALLPLATECLQGFAGAGNGAGAEAQPPAISEPLITDRTVGPGDPAMARALFLRTGACAGVLALCLGSARGRPLDAAARDRISRGLDLLGATVETLLNDRLRDLELRQRLAAVHTEMQALQRASECDPLTGLTNIKAFESYSRALLQDSARPALLVLFDIDRFKAINDRYGHQFGDLCLRTVAGAVRDCAPEGAVVGRLGGDEFGVVLPLDQPEELAALRRRLDAFTNAILRVTAPLDKPGLGRVSIGAAQFPRDAADYEWLYNRADLALYASKSVGHGAATLYDAGIGARYDHAELAKTFRDACRAGEVVPYFQPMVDLGTGAVQVLEVLCRWNNPRHGLMAPEAFPSIFTDPQFASDLTRHMARESLAVFAEARPGLAPGVKLSLNLTYFDLMDREFVFDLQMMLADTGVGWSELVIEVQETVVLDEGSGQVFRSLTELRRRGAEIALDDYGTGYGTLSHLQTWPVDMVKIDRSFVGGIGTSRRDRAIVASILQLSQELGFRVVAEGVEGPAQAAVLRDMGCDLGQGYGLGYPMEPAELLRRATPRADRSRSAELGRPAGAGTAAQADDREPSDPKDKSSAGTRKGCISS</sequence>
<dbReference type="EC" id="3.1.4.52" evidence="4"/>
<evidence type="ECO:0000313" key="4">
    <source>
        <dbReference type="EMBL" id="SLN55263.1"/>
    </source>
</evidence>
<dbReference type="SUPFAM" id="SSF141868">
    <property type="entry name" value="EAL domain-like"/>
    <property type="match status" value="1"/>
</dbReference>
<dbReference type="AlphaFoldDB" id="A0A1X6ZM57"/>
<dbReference type="PROSITE" id="PS50883">
    <property type="entry name" value="EAL"/>
    <property type="match status" value="1"/>
</dbReference>
<dbReference type="InterPro" id="IPR035919">
    <property type="entry name" value="EAL_sf"/>
</dbReference>
<feature type="domain" description="EAL" evidence="2">
    <location>
        <begin position="358"/>
        <end position="613"/>
    </location>
</feature>
<dbReference type="InterPro" id="IPR043128">
    <property type="entry name" value="Rev_trsase/Diguanyl_cyclase"/>
</dbReference>
<dbReference type="Pfam" id="PF00563">
    <property type="entry name" value="EAL"/>
    <property type="match status" value="1"/>
</dbReference>
<feature type="region of interest" description="Disordered" evidence="1">
    <location>
        <begin position="608"/>
        <end position="656"/>
    </location>
</feature>
<proteinExistence type="predicted"/>
<dbReference type="InterPro" id="IPR000160">
    <property type="entry name" value="GGDEF_dom"/>
</dbReference>
<dbReference type="Gene3D" id="3.30.70.270">
    <property type="match status" value="1"/>
</dbReference>
<dbReference type="InterPro" id="IPR001633">
    <property type="entry name" value="EAL_dom"/>
</dbReference>
<evidence type="ECO:0000256" key="1">
    <source>
        <dbReference type="SAM" id="MobiDB-lite"/>
    </source>
</evidence>
<name>A0A1X6ZM57_9RHOB</name>
<dbReference type="Proteomes" id="UP000193963">
    <property type="component" value="Unassembled WGS sequence"/>
</dbReference>
<dbReference type="SUPFAM" id="SSF55073">
    <property type="entry name" value="Nucleotide cyclase"/>
    <property type="match status" value="1"/>
</dbReference>
<reference evidence="4 5" key="1">
    <citation type="submission" date="2017-03" db="EMBL/GenBank/DDBJ databases">
        <authorList>
            <person name="Afonso C.L."/>
            <person name="Miller P.J."/>
            <person name="Scott M.A."/>
            <person name="Spackman E."/>
            <person name="Goraichik I."/>
            <person name="Dimitrov K.M."/>
            <person name="Suarez D.L."/>
            <person name="Swayne D.E."/>
        </authorList>
    </citation>
    <scope>NUCLEOTIDE SEQUENCE [LARGE SCALE GENOMIC DNA]</scope>
    <source>
        <strain evidence="4 5">CECT 7751</strain>
    </source>
</reference>
<dbReference type="PROSITE" id="PS50887">
    <property type="entry name" value="GGDEF"/>
    <property type="match status" value="1"/>
</dbReference>
<dbReference type="PANTHER" id="PTHR33121:SF70">
    <property type="entry name" value="SIGNALING PROTEIN YKOW"/>
    <property type="match status" value="1"/>
</dbReference>
<evidence type="ECO:0000313" key="5">
    <source>
        <dbReference type="Proteomes" id="UP000193963"/>
    </source>
</evidence>
<keyword evidence="5" id="KW-1185">Reference proteome</keyword>
<dbReference type="SMART" id="SM00267">
    <property type="entry name" value="GGDEF"/>
    <property type="match status" value="1"/>
</dbReference>
<dbReference type="PANTHER" id="PTHR33121">
    <property type="entry name" value="CYCLIC DI-GMP PHOSPHODIESTERASE PDEF"/>
    <property type="match status" value="1"/>
</dbReference>
<keyword evidence="4" id="KW-0378">Hydrolase</keyword>
<dbReference type="SMART" id="SM00052">
    <property type="entry name" value="EAL"/>
    <property type="match status" value="1"/>
</dbReference>
<dbReference type="NCBIfam" id="TIGR00254">
    <property type="entry name" value="GGDEF"/>
    <property type="match status" value="1"/>
</dbReference>
<dbReference type="CDD" id="cd01949">
    <property type="entry name" value="GGDEF"/>
    <property type="match status" value="1"/>
</dbReference>
<dbReference type="GO" id="GO:0071111">
    <property type="term" value="F:cyclic-guanylate-specific phosphodiesterase activity"/>
    <property type="evidence" value="ECO:0007669"/>
    <property type="project" value="UniProtKB-EC"/>
</dbReference>
<dbReference type="Gene3D" id="3.20.20.450">
    <property type="entry name" value="EAL domain"/>
    <property type="match status" value="1"/>
</dbReference>
<evidence type="ECO:0000259" key="2">
    <source>
        <dbReference type="PROSITE" id="PS50883"/>
    </source>
</evidence>
<evidence type="ECO:0000259" key="3">
    <source>
        <dbReference type="PROSITE" id="PS50887"/>
    </source>
</evidence>
<dbReference type="InterPro" id="IPR029787">
    <property type="entry name" value="Nucleotide_cyclase"/>
</dbReference>
<feature type="compositionally biased region" description="Basic and acidic residues" evidence="1">
    <location>
        <begin position="608"/>
        <end position="620"/>
    </location>
</feature>
<dbReference type="InterPro" id="IPR050706">
    <property type="entry name" value="Cyclic-di-GMP_PDE-like"/>
</dbReference>
<dbReference type="RefSeq" id="WP_100148542.1">
    <property type="nucleotide sequence ID" value="NZ_FWFN01000005.1"/>
</dbReference>
<gene>
    <name evidence="4" type="primary">gmr</name>
    <name evidence="4" type="ORF">PSM7751_02710</name>
</gene>
<accession>A0A1X6ZM57</accession>
<dbReference type="CDD" id="cd01948">
    <property type="entry name" value="EAL"/>
    <property type="match status" value="1"/>
</dbReference>
<feature type="domain" description="GGDEF" evidence="3">
    <location>
        <begin position="215"/>
        <end position="350"/>
    </location>
</feature>
<dbReference type="Pfam" id="PF00990">
    <property type="entry name" value="GGDEF"/>
    <property type="match status" value="1"/>
</dbReference>
<feature type="compositionally biased region" description="Basic and acidic residues" evidence="1">
    <location>
        <begin position="633"/>
        <end position="645"/>
    </location>
</feature>
<organism evidence="4 5">
    <name type="scientific">Pseudooceanicola marinus</name>
    <dbReference type="NCBI Taxonomy" id="396013"/>
    <lineage>
        <taxon>Bacteria</taxon>
        <taxon>Pseudomonadati</taxon>
        <taxon>Pseudomonadota</taxon>
        <taxon>Alphaproteobacteria</taxon>
        <taxon>Rhodobacterales</taxon>
        <taxon>Paracoccaceae</taxon>
        <taxon>Pseudooceanicola</taxon>
    </lineage>
</organism>